<dbReference type="Proteomes" id="UP001151760">
    <property type="component" value="Unassembled WGS sequence"/>
</dbReference>
<protein>
    <submittedName>
        <fullName evidence="1">Zinc finger, RING-CH-type, zinc finger, RING/FYVE/PHD-type containing protein</fullName>
    </submittedName>
</protein>
<comment type="caution">
    <text evidence="1">The sequence shown here is derived from an EMBL/GenBank/DDBJ whole genome shotgun (WGS) entry which is preliminary data.</text>
</comment>
<evidence type="ECO:0000313" key="2">
    <source>
        <dbReference type="Proteomes" id="UP001151760"/>
    </source>
</evidence>
<dbReference type="EMBL" id="BQNB010018452">
    <property type="protein sequence ID" value="GJT74564.1"/>
    <property type="molecule type" value="Genomic_DNA"/>
</dbReference>
<dbReference type="InterPro" id="IPR022143">
    <property type="entry name" value="DUF3675"/>
</dbReference>
<proteinExistence type="predicted"/>
<evidence type="ECO:0000313" key="1">
    <source>
        <dbReference type="EMBL" id="GJT74564.1"/>
    </source>
</evidence>
<dbReference type="Pfam" id="PF12428">
    <property type="entry name" value="DUF3675"/>
    <property type="match status" value="1"/>
</dbReference>
<organism evidence="1 2">
    <name type="scientific">Tanacetum coccineum</name>
    <dbReference type="NCBI Taxonomy" id="301880"/>
    <lineage>
        <taxon>Eukaryota</taxon>
        <taxon>Viridiplantae</taxon>
        <taxon>Streptophyta</taxon>
        <taxon>Embryophyta</taxon>
        <taxon>Tracheophyta</taxon>
        <taxon>Spermatophyta</taxon>
        <taxon>Magnoliopsida</taxon>
        <taxon>eudicotyledons</taxon>
        <taxon>Gunneridae</taxon>
        <taxon>Pentapetalae</taxon>
        <taxon>asterids</taxon>
        <taxon>campanulids</taxon>
        <taxon>Asterales</taxon>
        <taxon>Asteraceae</taxon>
        <taxon>Asteroideae</taxon>
        <taxon>Anthemideae</taxon>
        <taxon>Anthemidinae</taxon>
        <taxon>Tanacetum</taxon>
    </lineage>
</organism>
<sequence>MQIKFTEFVGRHIGEKEETIILLTKEGAHSGLDLLDGLVDLFFATLTSCDARGALQLSDVGRQYLEAEYDDYNATNANGAAFFRSVVLILIAFRLLRHASSMPDSNGDGDEDAFTFFTISGSSTLANIPAL</sequence>
<accession>A0ABQ5GGS8</accession>
<reference evidence="1" key="1">
    <citation type="journal article" date="2022" name="Int. J. Mol. Sci.">
        <title>Draft Genome of Tanacetum Coccineum: Genomic Comparison of Closely Related Tanacetum-Family Plants.</title>
        <authorList>
            <person name="Yamashiro T."/>
            <person name="Shiraishi A."/>
            <person name="Nakayama K."/>
            <person name="Satake H."/>
        </authorList>
    </citation>
    <scope>NUCLEOTIDE SEQUENCE</scope>
</reference>
<keyword evidence="2" id="KW-1185">Reference proteome</keyword>
<reference evidence="1" key="2">
    <citation type="submission" date="2022-01" db="EMBL/GenBank/DDBJ databases">
        <authorList>
            <person name="Yamashiro T."/>
            <person name="Shiraishi A."/>
            <person name="Satake H."/>
            <person name="Nakayama K."/>
        </authorList>
    </citation>
    <scope>NUCLEOTIDE SEQUENCE</scope>
</reference>
<gene>
    <name evidence="1" type="ORF">Tco_1041289</name>
</gene>
<name>A0ABQ5GGS8_9ASTR</name>